<feature type="domain" description="DUF8035" evidence="2">
    <location>
        <begin position="292"/>
        <end position="346"/>
    </location>
</feature>
<dbReference type="OrthoDB" id="5242628at2759"/>
<feature type="compositionally biased region" description="Basic residues" evidence="1">
    <location>
        <begin position="102"/>
        <end position="130"/>
    </location>
</feature>
<protein>
    <recommendedName>
        <fullName evidence="2">DUF8035 domain-containing protein</fullName>
    </recommendedName>
</protein>
<reference evidence="3 4" key="1">
    <citation type="journal article" date="2014" name="BMC Genomics">
        <title>Comparative genome sequencing reveals chemotype-specific gene clusters in the toxigenic black mold Stachybotrys.</title>
        <authorList>
            <person name="Semeiks J."/>
            <person name="Borek D."/>
            <person name="Otwinowski Z."/>
            <person name="Grishin N.V."/>
        </authorList>
    </citation>
    <scope>NUCLEOTIDE SEQUENCE [LARGE SCALE GENOMIC DNA]</scope>
    <source>
        <strain evidence="4">CBS 109288 / IBT 7711</strain>
    </source>
</reference>
<keyword evidence="4" id="KW-1185">Reference proteome</keyword>
<accession>A0A084AI51</accession>
<evidence type="ECO:0000259" key="2">
    <source>
        <dbReference type="Pfam" id="PF26118"/>
    </source>
</evidence>
<dbReference type="EMBL" id="KL648719">
    <property type="protein sequence ID" value="KEY64980.1"/>
    <property type="molecule type" value="Genomic_DNA"/>
</dbReference>
<feature type="compositionally biased region" description="Basic and acidic residues" evidence="1">
    <location>
        <begin position="364"/>
        <end position="373"/>
    </location>
</feature>
<evidence type="ECO:0000313" key="4">
    <source>
        <dbReference type="Proteomes" id="UP000028045"/>
    </source>
</evidence>
<evidence type="ECO:0000256" key="1">
    <source>
        <dbReference type="SAM" id="MobiDB-lite"/>
    </source>
</evidence>
<evidence type="ECO:0000313" key="3">
    <source>
        <dbReference type="EMBL" id="KEY64980.1"/>
    </source>
</evidence>
<feature type="compositionally biased region" description="Acidic residues" evidence="1">
    <location>
        <begin position="1"/>
        <end position="11"/>
    </location>
</feature>
<dbReference type="Pfam" id="PF26118">
    <property type="entry name" value="DUF8035"/>
    <property type="match status" value="1"/>
</dbReference>
<dbReference type="AlphaFoldDB" id="A0A084AI51"/>
<name>A0A084AI51_STACB</name>
<dbReference type="InterPro" id="IPR058348">
    <property type="entry name" value="DUF8035"/>
</dbReference>
<feature type="region of interest" description="Disordered" evidence="1">
    <location>
        <begin position="363"/>
        <end position="385"/>
    </location>
</feature>
<dbReference type="HOGENOM" id="CLU_025210_0_0_1"/>
<feature type="region of interest" description="Disordered" evidence="1">
    <location>
        <begin position="1"/>
        <end position="143"/>
    </location>
</feature>
<organism evidence="3 4">
    <name type="scientific">Stachybotrys chartarum (strain CBS 109288 / IBT 7711)</name>
    <name type="common">Toxic black mold</name>
    <name type="synonym">Stilbospora chartarum</name>
    <dbReference type="NCBI Taxonomy" id="1280523"/>
    <lineage>
        <taxon>Eukaryota</taxon>
        <taxon>Fungi</taxon>
        <taxon>Dikarya</taxon>
        <taxon>Ascomycota</taxon>
        <taxon>Pezizomycotina</taxon>
        <taxon>Sordariomycetes</taxon>
        <taxon>Hypocreomycetidae</taxon>
        <taxon>Hypocreales</taxon>
        <taxon>Stachybotryaceae</taxon>
        <taxon>Stachybotrys</taxon>
    </lineage>
</organism>
<proteinExistence type="predicted"/>
<dbReference type="Proteomes" id="UP000028045">
    <property type="component" value="Unassembled WGS sequence"/>
</dbReference>
<gene>
    <name evidence="3" type="ORF">S7711_08220</name>
</gene>
<sequence>MSSYYDDDDELDIHVRRRHSPPAVRYVERPTRPQRYYEPGGPSFLVPEQRTTIVARSRSRSRDRRASSPQPPIPPVAPAAQPVIINNRFYNDYSSDDDDRDRRRHRQQLVRPRRSRSRSHSSRSRSRSRSRNSPYKQREEVEAELARRELERLRLSQAREQHERRLIKEFEDETELKNAKRQLDALKEREIQAEKEKRIAEELELKRLKKEQEEADERDRLEQIEKDAIERYKQQEMKRIAHEEKQKEHMEREYKRRFQEDLINSGLDEKAISAIINKQKVPEALPAPNERPTYTRMNRRHLSIETLRAFQFEYDIDTDPEFILVKQWVPEWQQDQLWKHTKYIREKRTKLLMVEEKKHHHHHHENDFEWVRKKPDRRRSKSPSLLMYLAGARPS</sequence>